<protein>
    <submittedName>
        <fullName evidence="1">Carbamoyl-phosphate-synthetase</fullName>
    </submittedName>
</protein>
<dbReference type="AlphaFoldDB" id="A0A323VK02"/>
<evidence type="ECO:0000313" key="2">
    <source>
        <dbReference type="Proteomes" id="UP000247602"/>
    </source>
</evidence>
<dbReference type="Proteomes" id="UP000247602">
    <property type="component" value="Unassembled WGS sequence"/>
</dbReference>
<dbReference type="EMBL" id="QKNV01000200">
    <property type="protein sequence ID" value="PZA20278.1"/>
    <property type="molecule type" value="Genomic_DNA"/>
</dbReference>
<comment type="caution">
    <text evidence="1">The sequence shown here is derived from an EMBL/GenBank/DDBJ whole genome shotgun (WGS) entry which is preliminary data.</text>
</comment>
<evidence type="ECO:0000313" key="1">
    <source>
        <dbReference type="EMBL" id="PZA20278.1"/>
    </source>
</evidence>
<keyword evidence="2" id="KW-1185">Reference proteome</keyword>
<accession>A0A323VK02</accession>
<sequence length="78" mass="7693">LLGAEVVAVSGYDPGDRLDGWYDALLATVSAGAPSTARAASAATDVLTGLPETGVPHDGSAVCSVLHRIAGSLVPDCS</sequence>
<gene>
    <name evidence="1" type="ORF">DMO24_16255</name>
</gene>
<feature type="non-terminal residue" evidence="1">
    <location>
        <position position="1"/>
    </location>
</feature>
<proteinExistence type="predicted"/>
<organism evidence="1 2">
    <name type="scientific">Modestobacter versicolor</name>
    <dbReference type="NCBI Taxonomy" id="429133"/>
    <lineage>
        <taxon>Bacteria</taxon>
        <taxon>Bacillati</taxon>
        <taxon>Actinomycetota</taxon>
        <taxon>Actinomycetes</taxon>
        <taxon>Geodermatophilales</taxon>
        <taxon>Geodermatophilaceae</taxon>
        <taxon>Modestobacter</taxon>
    </lineage>
</organism>
<reference evidence="1 2" key="1">
    <citation type="submission" date="2018-06" db="EMBL/GenBank/DDBJ databases">
        <title>Draft genome sequence of Modestobacter versicolor CP153-2.</title>
        <authorList>
            <person name="Gundlapally S.R."/>
        </authorList>
    </citation>
    <scope>NUCLEOTIDE SEQUENCE [LARGE SCALE GENOMIC DNA]</scope>
    <source>
        <strain evidence="1 2">CP153-2</strain>
    </source>
</reference>
<name>A0A323VK02_9ACTN</name>